<keyword evidence="4" id="KW-0378">Hydrolase</keyword>
<feature type="coiled-coil region" evidence="1">
    <location>
        <begin position="972"/>
        <end position="1020"/>
    </location>
</feature>
<dbReference type="InterPro" id="IPR027417">
    <property type="entry name" value="P-loop_NTPase"/>
</dbReference>
<accession>A0A315Z7W8</accession>
<evidence type="ECO:0000313" key="4">
    <source>
        <dbReference type="EMBL" id="PWJ41052.1"/>
    </source>
</evidence>
<dbReference type="Proteomes" id="UP000245535">
    <property type="component" value="Unassembled WGS sequence"/>
</dbReference>
<dbReference type="GO" id="GO:0006302">
    <property type="term" value="P:double-strand break repair"/>
    <property type="evidence" value="ECO:0007669"/>
    <property type="project" value="InterPro"/>
</dbReference>
<reference evidence="4 5" key="1">
    <citation type="submission" date="2018-03" db="EMBL/GenBank/DDBJ databases">
        <title>Genomic Encyclopedia of Archaeal and Bacterial Type Strains, Phase II (KMG-II): from individual species to whole genera.</title>
        <authorList>
            <person name="Goeker M."/>
        </authorList>
    </citation>
    <scope>NUCLEOTIDE SEQUENCE [LARGE SCALE GENOMIC DNA]</scope>
    <source>
        <strain evidence="4 5">DSM 28229</strain>
    </source>
</reference>
<dbReference type="Pfam" id="PF13476">
    <property type="entry name" value="AAA_23"/>
    <property type="match status" value="1"/>
</dbReference>
<keyword evidence="4" id="KW-0540">Nuclease</keyword>
<dbReference type="Pfam" id="PF13558">
    <property type="entry name" value="SbcC_Walker_B"/>
    <property type="match status" value="1"/>
</dbReference>
<feature type="coiled-coil region" evidence="1">
    <location>
        <begin position="888"/>
        <end position="939"/>
    </location>
</feature>
<evidence type="ECO:0000259" key="3">
    <source>
        <dbReference type="Pfam" id="PF13476"/>
    </source>
</evidence>
<dbReference type="EMBL" id="QGDO01000004">
    <property type="protein sequence ID" value="PWJ41052.1"/>
    <property type="molecule type" value="Genomic_DNA"/>
</dbReference>
<sequence>MKILKIELQNINSLKSNKPIEIDFREEAFSDTNLFAITGRTGAGKSTLLDAITIALYGKVPRLTAQEKLVDVVSRGAGNAFSAVTFENEGKEYRAYWSIRLTTKTGKALTTPKEEVQLSCGEEILESQKLTSYYNKIKEVVKLEYPQFLKSMLLAQGDFDAFLSANENTRGELLQKITGNDIYLKIGEKVGARISEEKKKLDELEQGINTEDLLSEEDLLKNQNRLKQIPEDQNVLKEKIQHIDKQLQVFKRQDEQKQKRIALENDEQKLEEKRLEILPIIGKLSKHQKAFPFSSLIDLSERHTKDKAEKTLLTAKKNKSIQTKKELQERLNTEFQEAQQKLKDAEVQAEEWQPKYKEISELEVQIKEKRTVVIALREKKDKLNSEHQKEANQLSENQKNEQSTLKKIEELEGFIKTHQSLEAVEKELPHWVNQIKNFEAEEDSFKATQNLLLDAEKKTKNTQTLVTEVEQKITALAAKRVLNQQEETSLKEKIGDQNSADLSQKNSKLTQQFQVLNTLETHAKDFQKHSAEIQLLTEKQTEKIAQIKQFEVDLNKARAEKENAKEHLEDKKKIYELKRQVLNYEDERKKLKVGEACFVCGSKEHPFVDHNEEKEAFSATELDKISAEIAEWEKKYDQFYKAENSLDKDLGIAQNDLKNQQNSVLEFEARINELRSYFTENTAFKIEELDRIQAEKTKISSELQQIKTRLDQLTELEKKLKSILDTKEQFQNEENKYLSEKGVAEQQLATSKAEFAHLNTQLKTLENKKQKIFQTLIENCQQYQIAFTTVNELSDLVKEKQNALSCYTEKKEKLRKKQEDIRNFHTEKQGIQKQIESIKKQLQEEEEKEQSTVKEGKKLASQRNSLLAKEITLENENRRINLQVTNVKATFEEKRTTSEKNKTEIENEKSALVVLEQELKKHTTDLEDVEKQLTQLLQESEFSAISEVKEHLLSIQQAEDFRSQKETFTEFETATKTKKKQLEEEEENLNALLEAIKEDKETLEESKKHHEETQDDLLTEKGKIEEQIRKDQELKKRNESLFKKIETQKTVHKKWLELRAVLGGSKDSFNKYVQHLTLKNLLQLANIHLEQMNDRYTLEINEIEFSTTTKGEITLKNYLNFSVIDHHQADTVRKVNTASGGEKFMISLSLALGLSDLSSKNVQIDSLFIDEGFGTLDDKSLDEVLTALDALQTQGKTIGVISHVGNLHDRITTQIQVIKEGNGVSRVEIKA</sequence>
<dbReference type="GO" id="GO:0016887">
    <property type="term" value="F:ATP hydrolysis activity"/>
    <property type="evidence" value="ECO:0007669"/>
    <property type="project" value="InterPro"/>
</dbReference>
<evidence type="ECO:0000256" key="1">
    <source>
        <dbReference type="SAM" id="Coils"/>
    </source>
</evidence>
<dbReference type="OrthoDB" id="9795626at2"/>
<proteinExistence type="predicted"/>
<organism evidence="4 5">
    <name type="scientific">Sediminitomix flava</name>
    <dbReference type="NCBI Taxonomy" id="379075"/>
    <lineage>
        <taxon>Bacteria</taxon>
        <taxon>Pseudomonadati</taxon>
        <taxon>Bacteroidota</taxon>
        <taxon>Cytophagia</taxon>
        <taxon>Cytophagales</taxon>
        <taxon>Flammeovirgaceae</taxon>
        <taxon>Sediminitomix</taxon>
    </lineage>
</organism>
<dbReference type="InterPro" id="IPR038729">
    <property type="entry name" value="Rad50/SbcC_AAA"/>
</dbReference>
<feature type="compositionally biased region" description="Polar residues" evidence="2">
    <location>
        <begin position="391"/>
        <end position="403"/>
    </location>
</feature>
<evidence type="ECO:0000256" key="2">
    <source>
        <dbReference type="SAM" id="MobiDB-lite"/>
    </source>
</evidence>
<dbReference type="PANTHER" id="PTHR32114:SF2">
    <property type="entry name" value="ABC TRANSPORTER ABCH.3"/>
    <property type="match status" value="1"/>
</dbReference>
<keyword evidence="1" id="KW-0175">Coiled coil</keyword>
<dbReference type="SUPFAM" id="SSF52540">
    <property type="entry name" value="P-loop containing nucleoside triphosphate hydrolases"/>
    <property type="match status" value="1"/>
</dbReference>
<gene>
    <name evidence="4" type="ORF">BC781_104327</name>
</gene>
<feature type="coiled-coil region" evidence="1">
    <location>
        <begin position="689"/>
        <end position="859"/>
    </location>
</feature>
<keyword evidence="5" id="KW-1185">Reference proteome</keyword>
<feature type="domain" description="Rad50/SbcC-type AAA" evidence="3">
    <location>
        <begin position="5"/>
        <end position="247"/>
    </location>
</feature>
<dbReference type="PANTHER" id="PTHR32114">
    <property type="entry name" value="ABC TRANSPORTER ABCH.3"/>
    <property type="match status" value="1"/>
</dbReference>
<dbReference type="RefSeq" id="WP_109620057.1">
    <property type="nucleotide sequence ID" value="NZ_QGDO01000004.1"/>
</dbReference>
<name>A0A315Z7W8_SEDFL</name>
<feature type="region of interest" description="Disordered" evidence="2">
    <location>
        <begin position="383"/>
        <end position="403"/>
    </location>
</feature>
<feature type="coiled-coil region" evidence="1">
    <location>
        <begin position="547"/>
        <end position="578"/>
    </location>
</feature>
<evidence type="ECO:0000313" key="5">
    <source>
        <dbReference type="Proteomes" id="UP000245535"/>
    </source>
</evidence>
<keyword evidence="4" id="KW-0269">Exonuclease</keyword>
<comment type="caution">
    <text evidence="4">The sequence shown here is derived from an EMBL/GenBank/DDBJ whole genome shotgun (WGS) entry which is preliminary data.</text>
</comment>
<dbReference type="Gene3D" id="3.40.50.300">
    <property type="entry name" value="P-loop containing nucleotide triphosphate hydrolases"/>
    <property type="match status" value="2"/>
</dbReference>
<dbReference type="GO" id="GO:0004527">
    <property type="term" value="F:exonuclease activity"/>
    <property type="evidence" value="ECO:0007669"/>
    <property type="project" value="UniProtKB-KW"/>
</dbReference>
<dbReference type="AlphaFoldDB" id="A0A315Z7W8"/>
<protein>
    <submittedName>
        <fullName evidence="4">Exonuclease SbcC</fullName>
    </submittedName>
</protein>